<dbReference type="Proteomes" id="UP000828390">
    <property type="component" value="Unassembled WGS sequence"/>
</dbReference>
<dbReference type="AlphaFoldDB" id="A0A9D4GN59"/>
<gene>
    <name evidence="1" type="ORF">DPMN_122217</name>
</gene>
<proteinExistence type="predicted"/>
<comment type="caution">
    <text evidence="1">The sequence shown here is derived from an EMBL/GenBank/DDBJ whole genome shotgun (WGS) entry which is preliminary data.</text>
</comment>
<protein>
    <submittedName>
        <fullName evidence="1">Uncharacterized protein</fullName>
    </submittedName>
</protein>
<dbReference type="EMBL" id="JAIWYP010000005">
    <property type="protein sequence ID" value="KAH3820471.1"/>
    <property type="molecule type" value="Genomic_DNA"/>
</dbReference>
<evidence type="ECO:0000313" key="1">
    <source>
        <dbReference type="EMBL" id="KAH3820471.1"/>
    </source>
</evidence>
<keyword evidence="2" id="KW-1185">Reference proteome</keyword>
<reference evidence="1" key="1">
    <citation type="journal article" date="2019" name="bioRxiv">
        <title>The Genome of the Zebra Mussel, Dreissena polymorpha: A Resource for Invasive Species Research.</title>
        <authorList>
            <person name="McCartney M.A."/>
            <person name="Auch B."/>
            <person name="Kono T."/>
            <person name="Mallez S."/>
            <person name="Zhang Y."/>
            <person name="Obille A."/>
            <person name="Becker A."/>
            <person name="Abrahante J.E."/>
            <person name="Garbe J."/>
            <person name="Badalamenti J.P."/>
            <person name="Herman A."/>
            <person name="Mangelson H."/>
            <person name="Liachko I."/>
            <person name="Sullivan S."/>
            <person name="Sone E.D."/>
            <person name="Koren S."/>
            <person name="Silverstein K.A.T."/>
            <person name="Beckman K.B."/>
            <person name="Gohl D.M."/>
        </authorList>
    </citation>
    <scope>NUCLEOTIDE SEQUENCE</scope>
    <source>
        <strain evidence="1">Duluth1</strain>
        <tissue evidence="1">Whole animal</tissue>
    </source>
</reference>
<accession>A0A9D4GN59</accession>
<organism evidence="1 2">
    <name type="scientific">Dreissena polymorpha</name>
    <name type="common">Zebra mussel</name>
    <name type="synonym">Mytilus polymorpha</name>
    <dbReference type="NCBI Taxonomy" id="45954"/>
    <lineage>
        <taxon>Eukaryota</taxon>
        <taxon>Metazoa</taxon>
        <taxon>Spiralia</taxon>
        <taxon>Lophotrochozoa</taxon>
        <taxon>Mollusca</taxon>
        <taxon>Bivalvia</taxon>
        <taxon>Autobranchia</taxon>
        <taxon>Heteroconchia</taxon>
        <taxon>Euheterodonta</taxon>
        <taxon>Imparidentia</taxon>
        <taxon>Neoheterodontei</taxon>
        <taxon>Myida</taxon>
        <taxon>Dreissenoidea</taxon>
        <taxon>Dreissenidae</taxon>
        <taxon>Dreissena</taxon>
    </lineage>
</organism>
<evidence type="ECO:0000313" key="2">
    <source>
        <dbReference type="Proteomes" id="UP000828390"/>
    </source>
</evidence>
<name>A0A9D4GN59_DREPO</name>
<sequence>MKIHAVFGQGNSKVLVGEKSCYCENCIGGIYNCRHWQKQTIVVISTSKQIDPEQETPIPVFDTTFQSQALSFQNQKLTFKS</sequence>
<reference evidence="1" key="2">
    <citation type="submission" date="2020-11" db="EMBL/GenBank/DDBJ databases">
        <authorList>
            <person name="McCartney M.A."/>
            <person name="Auch B."/>
            <person name="Kono T."/>
            <person name="Mallez S."/>
            <person name="Becker A."/>
            <person name="Gohl D.M."/>
            <person name="Silverstein K.A.T."/>
            <person name="Koren S."/>
            <person name="Bechman K.B."/>
            <person name="Herman A."/>
            <person name="Abrahante J.E."/>
            <person name="Garbe J."/>
        </authorList>
    </citation>
    <scope>NUCLEOTIDE SEQUENCE</scope>
    <source>
        <strain evidence="1">Duluth1</strain>
        <tissue evidence="1">Whole animal</tissue>
    </source>
</reference>